<feature type="transmembrane region" description="Helical" evidence="1">
    <location>
        <begin position="6"/>
        <end position="24"/>
    </location>
</feature>
<evidence type="ECO:0000313" key="3">
    <source>
        <dbReference type="Proteomes" id="UP000031129"/>
    </source>
</evidence>
<keyword evidence="1" id="KW-0812">Transmembrane</keyword>
<evidence type="ECO:0000256" key="1">
    <source>
        <dbReference type="SAM" id="Phobius"/>
    </source>
</evidence>
<accession>A0A0A8ECY0</accession>
<dbReference type="RefSeq" id="WP_002557872.1">
    <property type="nucleotide sequence ID" value="NZ_CP007585.1"/>
</dbReference>
<keyword evidence="1" id="KW-1133">Transmembrane helix</keyword>
<dbReference type="Proteomes" id="UP000031129">
    <property type="component" value="Chromosome"/>
</dbReference>
<dbReference type="STRING" id="743971.MYF_02680"/>
<evidence type="ECO:0000313" key="2">
    <source>
        <dbReference type="EMBL" id="AJC50031.1"/>
    </source>
</evidence>
<dbReference type="KEGG" id="mfq:MYF_02680"/>
<proteinExistence type="predicted"/>
<gene>
    <name evidence="2" type="ORF">MYF_02680</name>
</gene>
<dbReference type="OrthoDB" id="400088at2"/>
<keyword evidence="3" id="KW-1185">Reference proteome</keyword>
<sequence>MQLINIVLYATIGLLFLILVFFIIKRLFEKNPRNNFENKLISTEKSTINALEIINASADVKIMTNLLIKNRFSRRNYSILPGFIVNESELFFVSNIITYQFGVEKVIIDQSISFLKKGRLIKQSYFSKSQFESLFKFLMKKFTYAKMVILVDDRLDFQKIENKTKFELWSQNDVIQKLRKSGKKIYNPTKIIDYFSQINKFNKNKND</sequence>
<organism evidence="2 3">
    <name type="scientific">Mesomycoplasma flocculare ATCC 27399</name>
    <dbReference type="NCBI Taxonomy" id="743971"/>
    <lineage>
        <taxon>Bacteria</taxon>
        <taxon>Bacillati</taxon>
        <taxon>Mycoplasmatota</taxon>
        <taxon>Mycoplasmoidales</taxon>
        <taxon>Metamycoplasmataceae</taxon>
        <taxon>Mesomycoplasma</taxon>
    </lineage>
</organism>
<reference evidence="2 3" key="1">
    <citation type="journal article" date="2015" name="Genome Announc.">
        <title>Complete Genome Sequence of Mycoplasma flocculare Strain Ms42T (ATCC 27399T).</title>
        <authorList>
            <person name="Calcutt M.J."/>
            <person name="Foecking M.F."/>
            <person name="Heidari M.B."/>
            <person name="McIntosh M.A."/>
        </authorList>
    </citation>
    <scope>NUCLEOTIDE SEQUENCE [LARGE SCALE GENOMIC DNA]</scope>
    <source>
        <strain evidence="3">ATCC 27399</strain>
    </source>
</reference>
<dbReference type="AlphaFoldDB" id="A0A0A8ECY0"/>
<protein>
    <submittedName>
        <fullName evidence="2">Uncharacterized protein</fullName>
    </submittedName>
</protein>
<name>A0A0A8ECY0_MESFC</name>
<keyword evidence="1" id="KW-0472">Membrane</keyword>
<dbReference type="HOGENOM" id="CLU_1336266_0_0_14"/>
<dbReference type="EMBL" id="CP007585">
    <property type="protein sequence ID" value="AJC50031.1"/>
    <property type="molecule type" value="Genomic_DNA"/>
</dbReference>